<dbReference type="GO" id="GO:0003676">
    <property type="term" value="F:nucleic acid binding"/>
    <property type="evidence" value="ECO:0007669"/>
    <property type="project" value="InterPro"/>
</dbReference>
<dbReference type="eggNOG" id="COG1431">
    <property type="taxonomic scope" value="Bacteria"/>
</dbReference>
<dbReference type="RefSeq" id="WP_036883142.1">
    <property type="nucleotide sequence ID" value="NZ_JQZW01000006.1"/>
</dbReference>
<name>A0A0A2G5F1_9PORP</name>
<dbReference type="AlphaFoldDB" id="A0A0A2G5F1"/>
<dbReference type="Pfam" id="PF13289">
    <property type="entry name" value="SIR2_2"/>
    <property type="match status" value="1"/>
</dbReference>
<sequence>MIDKSCLYLDFDAFLRSIKQNIDSSFSVLLGAGASISSGIQSANDCIWDWKYSIYQTNSGSQRVALVDPKKSDASKSIIQKWLDNQPKFSQIEAHQEYSFYAQAAYPIEADRIKYFQNLFQGKSPYIGYKLLCLLNKYGVVKSVWSTNFDGLVERAAQQANITPIAINLDCVDRIYRAESVNELLYIALHGDYKFSTIKNTANELDSQHTEFVSAMCRYFVDKNLIVMGYSGRDNSLMDALVQAFSKKGGGRLYWCGMGETITIEVQNLIQRVRAAGRSAYYVDTSGFDNTMLSLVKYCFSEDVAKQREINEILKIVEPEQITPFEIQKSQNKRYLKSNLLPIVLPKELFQFQISYNDTADRWGFLRERIKEREIIAVPYQDKVYAISTVSIINDVFKDCLVSEIERTSISLNEVERNGCFKELFLKAILYGFSQIRNLGINYRHGIIWKKEAFYTELGKTVHEAIECGLSFIPQANYALISITPSLHIESSSPIEKEKKQEYNRRYLDKMRNKEYEEKIQEWCNILFRGNKLVFDIPLQSNNDLKFLISSNRGFAEVYNYGKDIEKSYTPDAYNTKQTIYYGMQIEEPQLEFINSIISRPFYDVNPMRGLSNHKPFDADYYDKFPQDVCLGIVCPTSYSLMFSEFLKRLNTKIPAPKSSDYIHNYIGFNSIYNCRLDIPDINADRWVSIGDNPQNAEELARNICMEAKKLSEQYSGIVVNIFIPTIWSNYRNFKHNGEFFDLHNYIKAFAAQNRFTTQLIEEKTVCNTMMCEISWWLSLALFVKTLRTPWTLADLNPNTAYAGIGYSVKKQAKGRTEIVLGCSHIYNAQGQGLKYKLSKVEHPQFDKKRNPFLSFEEAFKFGMDILNLFQSAMEKLPQRVVIHKRTPFREEEIEGITSALKRAGITEVDLITITQERNIKFIAQVVSFGQLNTNGYPVNRGTCIKLSSRNALLWTHGVVQSIRDKRRYYQGGRCIPSPLKITKYYGNGDLQTIAKEIIGFTKMNWNSFNFYTKLPATIDTSNTLAQVGNLLRNYNGTTYDYRYFI</sequence>
<dbReference type="STRING" id="266762.HQ36_02220"/>
<proteinExistence type="predicted"/>
<gene>
    <name evidence="1" type="ORF">HQ36_02220</name>
</gene>
<dbReference type="SUPFAM" id="SSF53098">
    <property type="entry name" value="Ribonuclease H-like"/>
    <property type="match status" value="1"/>
</dbReference>
<organism evidence="1 2">
    <name type="scientific">Porphyromonas gingivicanis</name>
    <dbReference type="NCBI Taxonomy" id="266762"/>
    <lineage>
        <taxon>Bacteria</taxon>
        <taxon>Pseudomonadati</taxon>
        <taxon>Bacteroidota</taxon>
        <taxon>Bacteroidia</taxon>
        <taxon>Bacteroidales</taxon>
        <taxon>Porphyromonadaceae</taxon>
        <taxon>Porphyromonas</taxon>
    </lineage>
</organism>
<dbReference type="OrthoDB" id="530017at2"/>
<evidence type="ECO:0000313" key="1">
    <source>
        <dbReference type="EMBL" id="KGN98446.1"/>
    </source>
</evidence>
<dbReference type="EMBL" id="JQZW01000006">
    <property type="protein sequence ID" value="KGN98446.1"/>
    <property type="molecule type" value="Genomic_DNA"/>
</dbReference>
<dbReference type="CDD" id="cd04659">
    <property type="entry name" value="Piwi_piwi-like_ProArk"/>
    <property type="match status" value="1"/>
</dbReference>
<dbReference type="SUPFAM" id="SSF52467">
    <property type="entry name" value="DHS-like NAD/FAD-binding domain"/>
    <property type="match status" value="1"/>
</dbReference>
<dbReference type="Gene3D" id="3.40.50.2300">
    <property type="match status" value="1"/>
</dbReference>
<reference evidence="1 2" key="1">
    <citation type="submission" date="2014-08" db="EMBL/GenBank/DDBJ databases">
        <title>Porphyromonas gingivicanis strain:COT-022_OH1391 Genome sequencing.</title>
        <authorList>
            <person name="Wallis C."/>
            <person name="Deusch O."/>
            <person name="O'Flynn C."/>
            <person name="Davis I."/>
            <person name="Jospin G."/>
            <person name="Darling A.E."/>
            <person name="Coil D.A."/>
            <person name="Alexiev A."/>
            <person name="Horsfall A."/>
            <person name="Kirkwood N."/>
            <person name="Harris S."/>
            <person name="Eisen J.A."/>
        </authorList>
    </citation>
    <scope>NUCLEOTIDE SEQUENCE [LARGE SCALE GENOMIC DNA]</scope>
    <source>
        <strain evidence="2">COT-022 OH1391</strain>
    </source>
</reference>
<dbReference type="Gene3D" id="3.30.420.10">
    <property type="entry name" value="Ribonuclease H-like superfamily/Ribonuclease H"/>
    <property type="match status" value="1"/>
</dbReference>
<accession>A0A0A2G5F1</accession>
<dbReference type="Gene3D" id="3.40.50.1220">
    <property type="entry name" value="TPP-binding domain"/>
    <property type="match status" value="1"/>
</dbReference>
<comment type="caution">
    <text evidence="1">The sequence shown here is derived from an EMBL/GenBank/DDBJ whole genome shotgun (WGS) entry which is preliminary data.</text>
</comment>
<dbReference type="InterPro" id="IPR029035">
    <property type="entry name" value="DHS-like_NAD/FAD-binding_dom"/>
</dbReference>
<evidence type="ECO:0000313" key="2">
    <source>
        <dbReference type="Proteomes" id="UP000030134"/>
    </source>
</evidence>
<dbReference type="InterPro" id="IPR012337">
    <property type="entry name" value="RNaseH-like_sf"/>
</dbReference>
<keyword evidence="2" id="KW-1185">Reference proteome</keyword>
<dbReference type="Proteomes" id="UP000030134">
    <property type="component" value="Unassembled WGS sequence"/>
</dbReference>
<dbReference type="InterPro" id="IPR036397">
    <property type="entry name" value="RNaseH_sf"/>
</dbReference>
<protein>
    <submittedName>
        <fullName evidence="1">Uncharacterized protein</fullName>
    </submittedName>
</protein>